<sequence length="144" mass="16318">MLVEVYKMQEEKVSGKLRSVDIISDKSYKHAQSDLYSSEDAEGPYAPLFAAVTLAPVLWLNKPARDLKDHTLPVEKKWEDIINVFQQLTWQSREFAGEAQAVLSDFLAVFLDRLCNQDITLQAKLAELNGYSKACTARFSMDIT</sequence>
<reference evidence="1 2" key="1">
    <citation type="submission" date="2018-11" db="EMBL/GenBank/DDBJ databases">
        <title>Genome assembly of Steccherinum ochraceum LE-BIN_3174, the white-rot fungus of the Steccherinaceae family (The Residual Polyporoid clade, Polyporales, Basidiomycota).</title>
        <authorList>
            <person name="Fedorova T.V."/>
            <person name="Glazunova O.A."/>
            <person name="Landesman E.O."/>
            <person name="Moiseenko K.V."/>
            <person name="Psurtseva N.V."/>
            <person name="Savinova O.S."/>
            <person name="Shakhova N.V."/>
            <person name="Tyazhelova T.V."/>
            <person name="Vasina D.V."/>
        </authorList>
    </citation>
    <scope>NUCLEOTIDE SEQUENCE [LARGE SCALE GENOMIC DNA]</scope>
    <source>
        <strain evidence="1 2">LE-BIN_3174</strain>
    </source>
</reference>
<protein>
    <submittedName>
        <fullName evidence="1">Uncharacterized protein</fullName>
    </submittedName>
</protein>
<accession>A0A4R0R626</accession>
<comment type="caution">
    <text evidence="1">The sequence shown here is derived from an EMBL/GenBank/DDBJ whole genome shotgun (WGS) entry which is preliminary data.</text>
</comment>
<dbReference type="EMBL" id="RWJN01000332">
    <property type="protein sequence ID" value="TCD62970.1"/>
    <property type="molecule type" value="Genomic_DNA"/>
</dbReference>
<dbReference type="AlphaFoldDB" id="A0A4R0R626"/>
<proteinExistence type="predicted"/>
<gene>
    <name evidence="1" type="ORF">EIP91_006177</name>
</gene>
<organism evidence="1 2">
    <name type="scientific">Steccherinum ochraceum</name>
    <dbReference type="NCBI Taxonomy" id="92696"/>
    <lineage>
        <taxon>Eukaryota</taxon>
        <taxon>Fungi</taxon>
        <taxon>Dikarya</taxon>
        <taxon>Basidiomycota</taxon>
        <taxon>Agaricomycotina</taxon>
        <taxon>Agaricomycetes</taxon>
        <taxon>Polyporales</taxon>
        <taxon>Steccherinaceae</taxon>
        <taxon>Steccherinum</taxon>
    </lineage>
</organism>
<name>A0A4R0R626_9APHY</name>
<keyword evidence="2" id="KW-1185">Reference proteome</keyword>
<dbReference type="OrthoDB" id="2673102at2759"/>
<dbReference type="Proteomes" id="UP000292702">
    <property type="component" value="Unassembled WGS sequence"/>
</dbReference>
<evidence type="ECO:0000313" key="1">
    <source>
        <dbReference type="EMBL" id="TCD62970.1"/>
    </source>
</evidence>
<evidence type="ECO:0000313" key="2">
    <source>
        <dbReference type="Proteomes" id="UP000292702"/>
    </source>
</evidence>